<evidence type="ECO:0000313" key="3">
    <source>
        <dbReference type="EMBL" id="EFQ26286.1"/>
    </source>
</evidence>
<evidence type="ECO:0000256" key="2">
    <source>
        <dbReference type="SAM" id="MobiDB-lite"/>
    </source>
</evidence>
<evidence type="ECO:0000313" key="4">
    <source>
        <dbReference type="Proteomes" id="UP000008782"/>
    </source>
</evidence>
<dbReference type="Proteomes" id="UP000008782">
    <property type="component" value="Unassembled WGS sequence"/>
</dbReference>
<dbReference type="GO" id="GO:0032259">
    <property type="term" value="P:methylation"/>
    <property type="evidence" value="ECO:0007669"/>
    <property type="project" value="UniProtKB-KW"/>
</dbReference>
<keyword evidence="3" id="KW-0808">Transferase</keyword>
<dbReference type="VEuPathDB" id="FungiDB:GLRG_01430"/>
<dbReference type="HOGENOM" id="CLU_010595_1_2_1"/>
<keyword evidence="4" id="KW-1185">Reference proteome</keyword>
<reference evidence="4" key="1">
    <citation type="journal article" date="2012" name="Nat. Genet.">
        <title>Lifestyle transitions in plant pathogenic Colletotrichum fungi deciphered by genome and transcriptome analyses.</title>
        <authorList>
            <person name="O'Connell R.J."/>
            <person name="Thon M.R."/>
            <person name="Hacquard S."/>
            <person name="Amyotte S.G."/>
            <person name="Kleemann J."/>
            <person name="Torres M.F."/>
            <person name="Damm U."/>
            <person name="Buiate E.A."/>
            <person name="Epstein L."/>
            <person name="Alkan N."/>
            <person name="Altmueller J."/>
            <person name="Alvarado-Balderrama L."/>
            <person name="Bauser C.A."/>
            <person name="Becker C."/>
            <person name="Birren B.W."/>
            <person name="Chen Z."/>
            <person name="Choi J."/>
            <person name="Crouch J.A."/>
            <person name="Duvick J.P."/>
            <person name="Farman M.A."/>
            <person name="Gan P."/>
            <person name="Heiman D."/>
            <person name="Henrissat B."/>
            <person name="Howard R.J."/>
            <person name="Kabbage M."/>
            <person name="Koch C."/>
            <person name="Kracher B."/>
            <person name="Kubo Y."/>
            <person name="Law A.D."/>
            <person name="Lebrun M.-H."/>
            <person name="Lee Y.-H."/>
            <person name="Miyara I."/>
            <person name="Moore N."/>
            <person name="Neumann U."/>
            <person name="Nordstroem K."/>
            <person name="Panaccione D.G."/>
            <person name="Panstruga R."/>
            <person name="Place M."/>
            <person name="Proctor R.H."/>
            <person name="Prusky D."/>
            <person name="Rech G."/>
            <person name="Reinhardt R."/>
            <person name="Rollins J.A."/>
            <person name="Rounsley S."/>
            <person name="Schardl C.L."/>
            <person name="Schwartz D.C."/>
            <person name="Shenoy N."/>
            <person name="Shirasu K."/>
            <person name="Sikhakolli U.R."/>
            <person name="Stueber K."/>
            <person name="Sukno S.A."/>
            <person name="Sweigard J.A."/>
            <person name="Takano Y."/>
            <person name="Takahara H."/>
            <person name="Trail F."/>
            <person name="van der Does H.C."/>
            <person name="Voll L.M."/>
            <person name="Will I."/>
            <person name="Young S."/>
            <person name="Zeng Q."/>
            <person name="Zhang J."/>
            <person name="Zhou S."/>
            <person name="Dickman M.B."/>
            <person name="Schulze-Lefert P."/>
            <person name="Ver Loren van Themaat E."/>
            <person name="Ma L.-J."/>
            <person name="Vaillancourt L.J."/>
        </authorList>
    </citation>
    <scope>NUCLEOTIDE SEQUENCE [LARGE SCALE GENOMIC DNA]</scope>
    <source>
        <strain evidence="4">M1.001 / M2 / FGSC 10212</strain>
    </source>
</reference>
<feature type="compositionally biased region" description="Low complexity" evidence="2">
    <location>
        <begin position="341"/>
        <end position="350"/>
    </location>
</feature>
<comment type="similarity">
    <text evidence="1">Belongs to the methyltransferase superfamily. LaeA methyltransferase family.</text>
</comment>
<feature type="region of interest" description="Disordered" evidence="2">
    <location>
        <begin position="330"/>
        <end position="350"/>
    </location>
</feature>
<dbReference type="Pfam" id="PF13489">
    <property type="entry name" value="Methyltransf_23"/>
    <property type="match status" value="1"/>
</dbReference>
<dbReference type="OrthoDB" id="2013972at2759"/>
<gene>
    <name evidence="3" type="ORF">GLRG_01430</name>
</gene>
<accession>E3Q638</accession>
<dbReference type="eggNOG" id="ENOG502SJGS">
    <property type="taxonomic scope" value="Eukaryota"/>
</dbReference>
<dbReference type="PANTHER" id="PTHR43591">
    <property type="entry name" value="METHYLTRANSFERASE"/>
    <property type="match status" value="1"/>
</dbReference>
<proteinExistence type="inferred from homology"/>
<evidence type="ECO:0000256" key="1">
    <source>
        <dbReference type="ARBA" id="ARBA00038158"/>
    </source>
</evidence>
<dbReference type="Gene3D" id="3.40.50.150">
    <property type="entry name" value="Vaccinia Virus protein VP39"/>
    <property type="match status" value="1"/>
</dbReference>
<dbReference type="AlphaFoldDB" id="E3Q638"/>
<keyword evidence="3" id="KW-0489">Methyltransferase</keyword>
<organism evidence="4">
    <name type="scientific">Colletotrichum graminicola (strain M1.001 / M2 / FGSC 10212)</name>
    <name type="common">Maize anthracnose fungus</name>
    <name type="synonym">Glomerella graminicola</name>
    <dbReference type="NCBI Taxonomy" id="645133"/>
    <lineage>
        <taxon>Eukaryota</taxon>
        <taxon>Fungi</taxon>
        <taxon>Dikarya</taxon>
        <taxon>Ascomycota</taxon>
        <taxon>Pezizomycotina</taxon>
        <taxon>Sordariomycetes</taxon>
        <taxon>Hypocreomycetidae</taxon>
        <taxon>Glomerellales</taxon>
        <taxon>Glomerellaceae</taxon>
        <taxon>Colletotrichum</taxon>
        <taxon>Colletotrichum graminicola species complex</taxon>
    </lineage>
</organism>
<dbReference type="RefSeq" id="XP_008090306.1">
    <property type="nucleotide sequence ID" value="XM_008092115.1"/>
</dbReference>
<dbReference type="STRING" id="645133.E3Q638"/>
<dbReference type="InterPro" id="IPR029063">
    <property type="entry name" value="SAM-dependent_MTases_sf"/>
</dbReference>
<name>E3Q638_COLGM</name>
<dbReference type="EMBL" id="GG697334">
    <property type="protein sequence ID" value="EFQ26286.1"/>
    <property type="molecule type" value="Genomic_DNA"/>
</dbReference>
<dbReference type="GO" id="GO:0008168">
    <property type="term" value="F:methyltransferase activity"/>
    <property type="evidence" value="ECO:0007669"/>
    <property type="project" value="UniProtKB-KW"/>
</dbReference>
<dbReference type="SUPFAM" id="SSF53335">
    <property type="entry name" value="S-adenosyl-L-methionine-dependent methyltransferases"/>
    <property type="match status" value="1"/>
</dbReference>
<protein>
    <submittedName>
        <fullName evidence="3">Methyltransferase domain-containing protein</fullName>
    </submittedName>
</protein>
<dbReference type="GeneID" id="24406795"/>
<dbReference type="CDD" id="cd02440">
    <property type="entry name" value="AdoMet_MTases"/>
    <property type="match status" value="1"/>
</dbReference>
<dbReference type="PANTHER" id="PTHR43591:SF24">
    <property type="entry name" value="2-METHOXY-6-POLYPRENYL-1,4-BENZOQUINOL METHYLASE, MITOCHONDRIAL"/>
    <property type="match status" value="1"/>
</dbReference>
<sequence>MSQDNPTIVLDVDDEQYDARSEVGSSVASSTTSVRNSLMDYRVENGRTYHRYKDGKYAFPNDDRELDRLDLQHQIWLLLLDDRLGVAPPCKEGAQVGRVLDVGTGTGIWALNFGDEHPEAEVYGVDLSPTLPGYVPPNVTFEIDDVEEEWTWRQPFDYINSRTMTASIGNWDTYLRQCYDNLAPGGWVELQEFDIVPRSDDGTLSEDNTLLKWVKLLKSASETLGRTYVSPPSLKSLLSEIGFVDVSLSVYKCPLNSWPKDQKYKKLGIMSCENLLAGIEGFTMASLTRAFGWTPEEVNVLLIDVRNEIKNRNIHSYAPWYCIIGKKPEKEPTPAPPAPPSAEAASSTPA</sequence>